<sequence length="114" mass="12784">MVGLTFTGKTPLVFIDRNVKINSEVYQNTVLMDNLFPWATQHFAGRPCILQRDWEPSHGSKSTIFAVLDAHFSGYLDKNLWPASSLDLNPMDFFVWGMLEGEIAGKVFATESVG</sequence>
<reference evidence="1" key="2">
    <citation type="submission" date="2022-06" db="UniProtKB">
        <authorList>
            <consortium name="EnsemblMetazoa"/>
        </authorList>
    </citation>
    <scope>IDENTIFICATION</scope>
    <source>
        <strain evidence="1">DF5081</strain>
    </source>
</reference>
<evidence type="ECO:0000313" key="1">
    <source>
        <dbReference type="EnsemblMetazoa" id="CJA31435.1"/>
    </source>
</evidence>
<protein>
    <submittedName>
        <fullName evidence="1">Uncharacterized protein</fullName>
    </submittedName>
</protein>
<accession>A0A8R1IHH6</accession>
<reference evidence="2" key="1">
    <citation type="submission" date="2010-08" db="EMBL/GenBank/DDBJ databases">
        <authorList>
            <consortium name="Caenorhabditis japonica Sequencing Consortium"/>
            <person name="Wilson R.K."/>
        </authorList>
    </citation>
    <scope>NUCLEOTIDE SEQUENCE [LARGE SCALE GENOMIC DNA]</scope>
    <source>
        <strain evidence="2">DF5081</strain>
    </source>
</reference>
<dbReference type="PANTHER" id="PTHR46068">
    <property type="entry name" value="PROTEIN CBG27172"/>
    <property type="match status" value="1"/>
</dbReference>
<name>A0A8R1IHH6_CAEJA</name>
<keyword evidence="2" id="KW-1185">Reference proteome</keyword>
<dbReference type="EnsemblMetazoa" id="CJA31435.1">
    <property type="protein sequence ID" value="CJA31435.1"/>
    <property type="gene ID" value="WBGene00207282"/>
</dbReference>
<dbReference type="AlphaFoldDB" id="A0A8R1IHH6"/>
<dbReference type="Proteomes" id="UP000005237">
    <property type="component" value="Unassembled WGS sequence"/>
</dbReference>
<dbReference type="PANTHER" id="PTHR46068:SF1">
    <property type="entry name" value="TRANSPOSASE IS30-LIKE HTH DOMAIN-CONTAINING PROTEIN"/>
    <property type="match status" value="1"/>
</dbReference>
<dbReference type="Gene3D" id="3.30.420.10">
    <property type="entry name" value="Ribonuclease H-like superfamily/Ribonuclease H"/>
    <property type="match status" value="1"/>
</dbReference>
<organism evidence="1 2">
    <name type="scientific">Caenorhabditis japonica</name>
    <dbReference type="NCBI Taxonomy" id="281687"/>
    <lineage>
        <taxon>Eukaryota</taxon>
        <taxon>Metazoa</taxon>
        <taxon>Ecdysozoa</taxon>
        <taxon>Nematoda</taxon>
        <taxon>Chromadorea</taxon>
        <taxon>Rhabditida</taxon>
        <taxon>Rhabditina</taxon>
        <taxon>Rhabditomorpha</taxon>
        <taxon>Rhabditoidea</taxon>
        <taxon>Rhabditidae</taxon>
        <taxon>Peloderinae</taxon>
        <taxon>Caenorhabditis</taxon>
    </lineage>
</organism>
<evidence type="ECO:0000313" key="2">
    <source>
        <dbReference type="Proteomes" id="UP000005237"/>
    </source>
</evidence>
<proteinExistence type="predicted"/>
<dbReference type="GO" id="GO:0003676">
    <property type="term" value="F:nucleic acid binding"/>
    <property type="evidence" value="ECO:0007669"/>
    <property type="project" value="InterPro"/>
</dbReference>
<dbReference type="InterPro" id="IPR036397">
    <property type="entry name" value="RNaseH_sf"/>
</dbReference>